<accession>A0A9W4GDP7</accession>
<sequence length="493" mass="53383">MSENNVNSIQIHHNEMALTSDIQTSVPLASEDLESILEKANERLLRHREWLSKLPRDPVQQILSTTTTSAKSLITQPPALLPRQNPLTGCNDISSTAFNAGANSASSVLSISLASAASSASVTIVSLNDAITSIQSSASLALSSATSSMLSAQISMDNVISMSERNASIIVSSAADMVASANAAANEAKINASAAIQRAEASIVSIKESAEASIIASQTAAMNTTKFALSLTFSILASSILTIILFYTIIRLRKRRREQRQAELKEKIHLRNITPSPMPPIPPIAPLNLSEIRISRQPEQQPNQKSGYNWESSERSDPNNSNGNRPELTPLGRNGTLGYQRQSNDDRRMYSFQQNSSEVGITRSITHSSIDETPAQGSHENLSLRDRSNTFGDFASLIPSPLPIQKPMSILNDSSTHNGSSIQLMPSIRRPTQSRKPTLQYDPDRPEDPPTWLDNETDEESVVELCALPLKSPNRLISKETTGAPVNVIGAAI</sequence>
<evidence type="ECO:0000313" key="3">
    <source>
        <dbReference type="EMBL" id="CAD6500060.1"/>
    </source>
</evidence>
<gene>
    <name evidence="3" type="ORF">BGTH12_LOCUS1418</name>
</gene>
<dbReference type="EMBL" id="CAJHIT010000002">
    <property type="protein sequence ID" value="CAD6500060.1"/>
    <property type="molecule type" value="Genomic_DNA"/>
</dbReference>
<protein>
    <submittedName>
        <fullName evidence="3">BgTH12-04165</fullName>
    </submittedName>
</protein>
<dbReference type="Proteomes" id="UP000683417">
    <property type="component" value="Unassembled WGS sequence"/>
</dbReference>
<feature type="transmembrane region" description="Helical" evidence="2">
    <location>
        <begin position="227"/>
        <end position="250"/>
    </location>
</feature>
<evidence type="ECO:0000256" key="1">
    <source>
        <dbReference type="SAM" id="MobiDB-lite"/>
    </source>
</evidence>
<evidence type="ECO:0000256" key="2">
    <source>
        <dbReference type="SAM" id="Phobius"/>
    </source>
</evidence>
<feature type="compositionally biased region" description="Polar residues" evidence="1">
    <location>
        <begin position="297"/>
        <end position="311"/>
    </location>
</feature>
<dbReference type="AlphaFoldDB" id="A0A9W4GDP7"/>
<feature type="region of interest" description="Disordered" evidence="1">
    <location>
        <begin position="408"/>
        <end position="455"/>
    </location>
</feature>
<organism evidence="3 4">
    <name type="scientific">Blumeria graminis f. sp. triticale</name>
    <dbReference type="NCBI Taxonomy" id="1689686"/>
    <lineage>
        <taxon>Eukaryota</taxon>
        <taxon>Fungi</taxon>
        <taxon>Dikarya</taxon>
        <taxon>Ascomycota</taxon>
        <taxon>Pezizomycotina</taxon>
        <taxon>Leotiomycetes</taxon>
        <taxon>Erysiphales</taxon>
        <taxon>Erysiphaceae</taxon>
        <taxon>Blumeria</taxon>
    </lineage>
</organism>
<keyword evidence="2" id="KW-0472">Membrane</keyword>
<evidence type="ECO:0000313" key="4">
    <source>
        <dbReference type="Proteomes" id="UP000683417"/>
    </source>
</evidence>
<keyword evidence="2" id="KW-1133">Transmembrane helix</keyword>
<reference evidence="3" key="1">
    <citation type="submission" date="2020-10" db="EMBL/GenBank/DDBJ databases">
        <authorList>
            <person name="Muller C M."/>
        </authorList>
    </citation>
    <scope>NUCLEOTIDE SEQUENCE</scope>
    <source>
        <strain evidence="3">THUN-12</strain>
    </source>
</reference>
<comment type="caution">
    <text evidence="3">The sequence shown here is derived from an EMBL/GenBank/DDBJ whole genome shotgun (WGS) entry which is preliminary data.</text>
</comment>
<name>A0A9W4GDP7_BLUGR</name>
<feature type="region of interest" description="Disordered" evidence="1">
    <location>
        <begin position="297"/>
        <end position="346"/>
    </location>
</feature>
<proteinExistence type="predicted"/>
<keyword evidence="2" id="KW-0812">Transmembrane</keyword>
<feature type="compositionally biased region" description="Polar residues" evidence="1">
    <location>
        <begin position="411"/>
        <end position="437"/>
    </location>
</feature>